<keyword evidence="3" id="KW-1185">Reference proteome</keyword>
<evidence type="ECO:0000256" key="1">
    <source>
        <dbReference type="SAM" id="MobiDB-lite"/>
    </source>
</evidence>
<evidence type="ECO:0000313" key="3">
    <source>
        <dbReference type="Proteomes" id="UP000007800"/>
    </source>
</evidence>
<accession>C5LVK2</accession>
<sequence>MDKLQKFINDTFATDKKQNGNSGILLTASAYVRGAIDWVTGEDIAREKQERKKKKAEKKKKEDENKKAKLRLIAG</sequence>
<protein>
    <submittedName>
        <fullName evidence="2">Uncharacterized protein</fullName>
    </submittedName>
</protein>
<dbReference type="Proteomes" id="UP000007800">
    <property type="component" value="Unassembled WGS sequence"/>
</dbReference>
<gene>
    <name evidence="2" type="ORF">Pmar_PMAR000623</name>
</gene>
<name>C5LVK2_PERM5</name>
<dbReference type="EMBL" id="GG685911">
    <property type="protein sequence ID" value="EEQ99250.1"/>
    <property type="molecule type" value="Genomic_DNA"/>
</dbReference>
<reference evidence="2 3" key="1">
    <citation type="submission" date="2008-07" db="EMBL/GenBank/DDBJ databases">
        <authorList>
            <person name="El-Sayed N."/>
            <person name="Caler E."/>
            <person name="Inman J."/>
            <person name="Amedeo P."/>
            <person name="Hass B."/>
            <person name="Wortman J."/>
        </authorList>
    </citation>
    <scope>NUCLEOTIDE SEQUENCE [LARGE SCALE GENOMIC DNA]</scope>
    <source>
        <strain evidence="3">ATCC 50983 / TXsc</strain>
    </source>
</reference>
<dbReference type="OrthoDB" id="10535138at2759"/>
<feature type="region of interest" description="Disordered" evidence="1">
    <location>
        <begin position="47"/>
        <end position="75"/>
    </location>
</feature>
<proteinExistence type="predicted"/>
<organism evidence="3">
    <name type="scientific">Perkinsus marinus (strain ATCC 50983 / TXsc)</name>
    <dbReference type="NCBI Taxonomy" id="423536"/>
    <lineage>
        <taxon>Eukaryota</taxon>
        <taxon>Sar</taxon>
        <taxon>Alveolata</taxon>
        <taxon>Perkinsozoa</taxon>
        <taxon>Perkinsea</taxon>
        <taxon>Perkinsida</taxon>
        <taxon>Perkinsidae</taxon>
        <taxon>Perkinsus</taxon>
    </lineage>
</organism>
<dbReference type="RefSeq" id="XP_002766533.1">
    <property type="nucleotide sequence ID" value="XM_002766487.1"/>
</dbReference>
<dbReference type="GeneID" id="9045104"/>
<dbReference type="InParanoid" id="C5LVK2"/>
<dbReference type="AlphaFoldDB" id="C5LVK2"/>
<evidence type="ECO:0000313" key="2">
    <source>
        <dbReference type="EMBL" id="EEQ99250.1"/>
    </source>
</evidence>